<gene>
    <name evidence="4" type="ORF">CDCA_CDCA05G1477</name>
</gene>
<proteinExistence type="predicted"/>
<dbReference type="InterPro" id="IPR013866">
    <property type="entry name" value="Sphingolipid_d4-desaturase_N"/>
</dbReference>
<feature type="domain" description="Sphingolipid delta4-desaturase N-terminal" evidence="3">
    <location>
        <begin position="29"/>
        <end position="70"/>
    </location>
</feature>
<keyword evidence="2" id="KW-0812">Transmembrane</keyword>
<evidence type="ECO:0000313" key="4">
    <source>
        <dbReference type="EMBL" id="KAK4535452.1"/>
    </source>
</evidence>
<feature type="transmembrane region" description="Helical" evidence="2">
    <location>
        <begin position="216"/>
        <end position="236"/>
    </location>
</feature>
<feature type="transmembrane region" description="Helical" evidence="2">
    <location>
        <begin position="185"/>
        <end position="204"/>
    </location>
</feature>
<dbReference type="GO" id="GO:0042284">
    <property type="term" value="F:sphingolipid delta-4 desaturase activity"/>
    <property type="evidence" value="ECO:0007669"/>
    <property type="project" value="TreeGrafter"/>
</dbReference>
<feature type="compositionally biased region" description="Acidic residues" evidence="1">
    <location>
        <begin position="389"/>
        <end position="400"/>
    </location>
</feature>
<feature type="transmembrane region" description="Helical" evidence="2">
    <location>
        <begin position="125"/>
        <end position="146"/>
    </location>
</feature>
<protein>
    <recommendedName>
        <fullName evidence="3">Sphingolipid delta4-desaturase N-terminal domain-containing protein</fullName>
    </recommendedName>
</protein>
<feature type="region of interest" description="Disordered" evidence="1">
    <location>
        <begin position="353"/>
        <end position="400"/>
    </location>
</feature>
<dbReference type="SMART" id="SM01269">
    <property type="entry name" value="Lipid_DES"/>
    <property type="match status" value="1"/>
</dbReference>
<dbReference type="AlphaFoldDB" id="A0AAV9ISZ9"/>
<evidence type="ECO:0000313" key="5">
    <source>
        <dbReference type="Proteomes" id="UP001301350"/>
    </source>
</evidence>
<reference evidence="4 5" key="1">
    <citation type="submission" date="2022-07" db="EMBL/GenBank/DDBJ databases">
        <title>Genome-wide signatures of adaptation to extreme environments.</title>
        <authorList>
            <person name="Cho C.H."/>
            <person name="Yoon H.S."/>
        </authorList>
    </citation>
    <scope>NUCLEOTIDE SEQUENCE [LARGE SCALE GENOMIC DNA]</scope>
    <source>
        <strain evidence="4 5">DBV 063 E5</strain>
    </source>
</reference>
<organism evidence="4 5">
    <name type="scientific">Cyanidium caldarium</name>
    <name type="common">Red alga</name>
    <dbReference type="NCBI Taxonomy" id="2771"/>
    <lineage>
        <taxon>Eukaryota</taxon>
        <taxon>Rhodophyta</taxon>
        <taxon>Bangiophyceae</taxon>
        <taxon>Cyanidiales</taxon>
        <taxon>Cyanidiaceae</taxon>
        <taxon>Cyanidium</taxon>
    </lineage>
</organism>
<keyword evidence="2" id="KW-0472">Membrane</keyword>
<dbReference type="Pfam" id="PF00487">
    <property type="entry name" value="FA_desaturase"/>
    <property type="match status" value="1"/>
</dbReference>
<keyword evidence="2" id="KW-1133">Transmembrane helix</keyword>
<feature type="transmembrane region" description="Helical" evidence="2">
    <location>
        <begin position="96"/>
        <end position="118"/>
    </location>
</feature>
<evidence type="ECO:0000256" key="1">
    <source>
        <dbReference type="SAM" id="MobiDB-lite"/>
    </source>
</evidence>
<accession>A0AAV9ISZ9</accession>
<dbReference type="Pfam" id="PF08557">
    <property type="entry name" value="Lipid_DES"/>
    <property type="match status" value="1"/>
</dbReference>
<feature type="transmembrane region" description="Helical" evidence="2">
    <location>
        <begin position="71"/>
        <end position="90"/>
    </location>
</feature>
<dbReference type="PANTHER" id="PTHR12879:SF8">
    <property type="entry name" value="SPHINGOLIPID DELTA(4)-DESATURASE DES1"/>
    <property type="match status" value="1"/>
</dbReference>
<dbReference type="InterPro" id="IPR005804">
    <property type="entry name" value="FA_desaturase_dom"/>
</dbReference>
<dbReference type="GO" id="GO:0016020">
    <property type="term" value="C:membrane"/>
    <property type="evidence" value="ECO:0007669"/>
    <property type="project" value="GOC"/>
</dbReference>
<evidence type="ECO:0000256" key="2">
    <source>
        <dbReference type="SAM" id="Phobius"/>
    </source>
</evidence>
<comment type="caution">
    <text evidence="4">The sequence shown here is derived from an EMBL/GenBank/DDBJ whole genome shotgun (WGS) entry which is preliminary data.</text>
</comment>
<name>A0AAV9ISZ9_CYACA</name>
<keyword evidence="5" id="KW-1185">Reference proteome</keyword>
<feature type="compositionally biased region" description="Basic and acidic residues" evidence="1">
    <location>
        <begin position="353"/>
        <end position="380"/>
    </location>
</feature>
<dbReference type="GO" id="GO:0046513">
    <property type="term" value="P:ceramide biosynthetic process"/>
    <property type="evidence" value="ECO:0007669"/>
    <property type="project" value="TreeGrafter"/>
</dbReference>
<dbReference type="PANTHER" id="PTHR12879">
    <property type="entry name" value="SPHINGOLIPID DELTA 4 DESATURASE/C-4 HYDROXYLASE PROTEIN DES2"/>
    <property type="match status" value="1"/>
</dbReference>
<dbReference type="EMBL" id="JANCYW010000005">
    <property type="protein sequence ID" value="KAK4535452.1"/>
    <property type="molecule type" value="Genomic_DNA"/>
</dbReference>
<dbReference type="Proteomes" id="UP001301350">
    <property type="component" value="Unassembled WGS sequence"/>
</dbReference>
<sequence length="400" mass="45958">MTSSRRHLAAHTSIAETQVQEWSRKGVSTERAEFASSQKLRRKHPHGTRRSELLRAHPEVSRLYGVNKRSALYTVLLVLLQVAVAVQVVGRWRMPWYGWLLLAYGFGAVPDHALWVLVHDAAHNLVFASVAANRLILCVANIAHVVPSAMMFRYYHILHHIELNRVERDPDVPAAWEARLVGNSAVRKAIWLALFFAFQSLRLISYSHKIPGVRELSWVALNWAINAAGISVIAWMGGWRAVAYLLASSVFSVGLHPLGARWIQEHYPTMPFQSTYSYYGWANRVAFNIGFHNEHHDLPSIPWNRLPELKRLAPEYYEPLHAYRSYRQLLKAFIMDPRWSLISRWEADLAAAEREREEQLRRQQEREEPGEKRREKRQEGNGKVNGGEAVDEDATDAALR</sequence>
<evidence type="ECO:0000259" key="3">
    <source>
        <dbReference type="SMART" id="SM01269"/>
    </source>
</evidence>